<accession>A0ABQ1ZUE8</accession>
<feature type="domain" description="GxGYxYP putative glycoside hydrolase third N-terminal" evidence="4">
    <location>
        <begin position="337"/>
        <end position="423"/>
    </location>
</feature>
<proteinExistence type="predicted"/>
<dbReference type="RefSeq" id="WP_172244207.1">
    <property type="nucleotide sequence ID" value="NZ_BMDD01000003.1"/>
</dbReference>
<feature type="chain" id="PRO_5047520365" description="GxGYxY sequence motif-containing protein" evidence="1">
    <location>
        <begin position="36"/>
        <end position="677"/>
    </location>
</feature>
<keyword evidence="6" id="KW-1185">Reference proteome</keyword>
<dbReference type="InterPro" id="IPR048309">
    <property type="entry name" value="GxGYxYP_N_3rd"/>
</dbReference>
<dbReference type="Proteomes" id="UP000605427">
    <property type="component" value="Unassembled WGS sequence"/>
</dbReference>
<dbReference type="InterPro" id="IPR025832">
    <property type="entry name" value="GxGYxYP_C"/>
</dbReference>
<evidence type="ECO:0000259" key="4">
    <source>
        <dbReference type="Pfam" id="PF20958"/>
    </source>
</evidence>
<dbReference type="EMBL" id="BMDD01000003">
    <property type="protein sequence ID" value="GGH79617.1"/>
    <property type="molecule type" value="Genomic_DNA"/>
</dbReference>
<evidence type="ECO:0000313" key="6">
    <source>
        <dbReference type="Proteomes" id="UP000605427"/>
    </source>
</evidence>
<feature type="domain" description="GxGYxYP putative glycoside hydrolase second N-terminal" evidence="3">
    <location>
        <begin position="263"/>
        <end position="334"/>
    </location>
</feature>
<dbReference type="Pfam" id="PF14323">
    <property type="entry name" value="GxGYxYP_C"/>
    <property type="match status" value="1"/>
</dbReference>
<dbReference type="Gene3D" id="3.20.20.490">
    <property type="entry name" value="GxGYxYP glycoside hydrolase, C-terminal domain"/>
    <property type="match status" value="1"/>
</dbReference>
<protein>
    <recommendedName>
        <fullName evidence="7">GxGYxY sequence motif-containing protein</fullName>
    </recommendedName>
</protein>
<dbReference type="PANTHER" id="PTHR37321">
    <property type="entry name" value="EXPORTED PROTEIN-RELATED"/>
    <property type="match status" value="1"/>
</dbReference>
<dbReference type="Pfam" id="PF20958">
    <property type="entry name" value="GxGYxYP_N_3rd"/>
    <property type="match status" value="1"/>
</dbReference>
<evidence type="ECO:0000256" key="1">
    <source>
        <dbReference type="SAM" id="SignalP"/>
    </source>
</evidence>
<evidence type="ECO:0000259" key="2">
    <source>
        <dbReference type="Pfam" id="PF14323"/>
    </source>
</evidence>
<gene>
    <name evidence="5" type="ORF">GCM10007362_26680</name>
</gene>
<sequence>MNRKHGWKRKNGSVFVALTLLAASLALPGVPRAEAAGLDWPSDQLLPSFSAPAATLDVMDVVTEYKYDAMGPDIRHETGRPDVNGWLAQTSIDAPNKYMVHGPYATDVAVGRHTAFFDLIIDNNTANNDVMVTLDVRDHDTGQVLATRDLRRQDWSYASDYERFQLDFVNPTAGHALEFRVFWHGASYIKVGSVGTESLDRGEEAALFTSLKGIVNREQPRIYSYDNPVKGEEGKYNWLNSLNLGHQDVADNWTLLTKYRNEIEGIVVYDDNVPDTLNLATTIASLEKGIVAPPSLVSKLTAAPYNLPILDDLRGDYANKLAVYQDLYDNYWPDLPHTVIVGLNPDLKGFLRDYASAVGTATVWLDPAVPAEKALLQDFFGDMPYGSGIYMGWWPAEQLGVETASEYGISTIASDFSSNLTVFGGTDRNVDVKPVPAKPQLDDKIYVSLILSDGDNLQYMEHRFKKIWDSANRGDIPLGWTVSPAMLDAMPGVLDYLYDTATVNDALIAGPSGVGYTYPNYWNNQTYLDEYTALSGDYMERAGLKVVTIWNTITGSTNPNVGESFAQNAPNLLGMTAQGGGNGNINVFDGTLPNQVLNANYCYSYDTLELEINNAIAGWDGTAPRFVSIQANPWDVDYQDFVDVVDHFSSNPDIVFVRPDNYFQLMREDLGLPIDPS</sequence>
<comment type="caution">
    <text evidence="5">The sequence shown here is derived from an EMBL/GenBank/DDBJ whole genome shotgun (WGS) entry which is preliminary data.</text>
</comment>
<reference evidence="6" key="1">
    <citation type="journal article" date="2019" name="Int. J. Syst. Evol. Microbiol.">
        <title>The Global Catalogue of Microorganisms (GCM) 10K type strain sequencing project: providing services to taxonomists for standard genome sequencing and annotation.</title>
        <authorList>
            <consortium name="The Broad Institute Genomics Platform"/>
            <consortium name="The Broad Institute Genome Sequencing Center for Infectious Disease"/>
            <person name="Wu L."/>
            <person name="Ma J."/>
        </authorList>
    </citation>
    <scope>NUCLEOTIDE SEQUENCE [LARGE SCALE GENOMIC DNA]</scope>
    <source>
        <strain evidence="6">CCM 8702</strain>
    </source>
</reference>
<name>A0ABQ1ZUE8_9BACL</name>
<feature type="domain" description="GxGYxYP putative glycoside hydrolase C-terminal" evidence="2">
    <location>
        <begin position="443"/>
        <end position="667"/>
    </location>
</feature>
<evidence type="ECO:0008006" key="7">
    <source>
        <dbReference type="Google" id="ProtNLM"/>
    </source>
</evidence>
<dbReference type="InterPro" id="IPR038410">
    <property type="entry name" value="GxGYxYP_C_sf"/>
</dbReference>
<organism evidence="5 6">
    <name type="scientific">Saccharibacillus endophyticus</name>
    <dbReference type="NCBI Taxonomy" id="2060666"/>
    <lineage>
        <taxon>Bacteria</taxon>
        <taxon>Bacillati</taxon>
        <taxon>Bacillota</taxon>
        <taxon>Bacilli</taxon>
        <taxon>Bacillales</taxon>
        <taxon>Paenibacillaceae</taxon>
        <taxon>Saccharibacillus</taxon>
    </lineage>
</organism>
<evidence type="ECO:0000313" key="5">
    <source>
        <dbReference type="EMBL" id="GGH79617.1"/>
    </source>
</evidence>
<feature type="signal peptide" evidence="1">
    <location>
        <begin position="1"/>
        <end position="35"/>
    </location>
</feature>
<dbReference type="PANTHER" id="PTHR37321:SF1">
    <property type="entry name" value="EXPORTED PROTEIN"/>
    <property type="match status" value="1"/>
</dbReference>
<keyword evidence="1" id="KW-0732">Signal</keyword>
<evidence type="ECO:0000259" key="3">
    <source>
        <dbReference type="Pfam" id="PF20957"/>
    </source>
</evidence>
<dbReference type="Pfam" id="PF20957">
    <property type="entry name" value="GxGYxYP_N_2nd"/>
    <property type="match status" value="1"/>
</dbReference>
<dbReference type="InterPro" id="IPR048310">
    <property type="entry name" value="GxGYxYP_N_2nd"/>
</dbReference>